<evidence type="ECO:0000313" key="1">
    <source>
        <dbReference type="EMBL" id="BBH28063.1"/>
    </source>
</evidence>
<dbReference type="Proteomes" id="UP000268059">
    <property type="component" value="Chromosome"/>
</dbReference>
<dbReference type="InterPro" id="IPR024499">
    <property type="entry name" value="Mbeg1-like"/>
</dbReference>
<keyword evidence="2" id="KW-1185">Reference proteome</keyword>
<gene>
    <name evidence="1" type="ORF">SG0102_29970</name>
</gene>
<name>A0A3G9JSK4_9FIRM</name>
<protein>
    <recommendedName>
        <fullName evidence="3">DUF2974 domain-containing protein</fullName>
    </recommendedName>
</protein>
<dbReference type="Pfam" id="PF11187">
    <property type="entry name" value="Mbeg1-like"/>
    <property type="match status" value="1"/>
</dbReference>
<reference evidence="1 2" key="1">
    <citation type="submission" date="2018-11" db="EMBL/GenBank/DDBJ databases">
        <title>Novel Erysipelotrichaceae bacterium isolated from small intestine of a swine.</title>
        <authorList>
            <person name="Kim J.S."/>
            <person name="Choe H."/>
            <person name="Lee Y.R."/>
            <person name="Kim K.M."/>
            <person name="Park D.S."/>
        </authorList>
    </citation>
    <scope>NUCLEOTIDE SEQUENCE [LARGE SCALE GENOMIC DNA]</scope>
    <source>
        <strain evidence="1 2">SG0102</strain>
    </source>
</reference>
<dbReference type="SUPFAM" id="SSF53474">
    <property type="entry name" value="alpha/beta-Hydrolases"/>
    <property type="match status" value="1"/>
</dbReference>
<evidence type="ECO:0000313" key="2">
    <source>
        <dbReference type="Proteomes" id="UP000268059"/>
    </source>
</evidence>
<dbReference type="InterPro" id="IPR029058">
    <property type="entry name" value="AB_hydrolase_fold"/>
</dbReference>
<sequence length="420" mass="48906">MERRDNVTTYVRFRGDRSFKEDPFNEIDALIFTLLCYFDFNGIVPYDDKEVSIVDAYNAILALETDNETYEKKHIRKHDEEVDIFTMEEGNKPHKHRSLKAHERELLGEAARSKRFGDVMLSHFCDELDPTLTEQFSAVHFRFTKHDTFIAFRGTDDTLVGWKENFMMLYKEHVAGQVRAVSYLNETIPCDLKHIFDHYYIGGHSKGGNLAMYGCFYCQEELIKKVKALYSFDGPGFSQPFEDMPRYHEIKDRMMTFTPKFSAIGLCMDHYRKDYTVDSFYEGMNQHDGYSWIVNGKHFLLATRDKESVKVEKDFKDWVHSMDAEEKEKFVNAFFQLLEKAGCNSASDFLDINVGTLVNILKTMVTIPAEERDQILKVALAIWTGDRKIKVPDVAALTENIKEKIPFDKVRHVFKELPGK</sequence>
<accession>A0A3G9JSK4</accession>
<dbReference type="InParanoid" id="A0A3G9JSK4"/>
<dbReference type="AlphaFoldDB" id="A0A3G9JSK4"/>
<organism evidence="1 2">
    <name type="scientific">Intestinibaculum porci</name>
    <dbReference type="NCBI Taxonomy" id="2487118"/>
    <lineage>
        <taxon>Bacteria</taxon>
        <taxon>Bacillati</taxon>
        <taxon>Bacillota</taxon>
        <taxon>Erysipelotrichia</taxon>
        <taxon>Erysipelotrichales</taxon>
        <taxon>Erysipelotrichaceae</taxon>
        <taxon>Intestinibaculum</taxon>
    </lineage>
</organism>
<proteinExistence type="predicted"/>
<dbReference type="RefSeq" id="WP_157983083.1">
    <property type="nucleotide sequence ID" value="NZ_AP019309.1"/>
</dbReference>
<dbReference type="OrthoDB" id="9769481at2"/>
<dbReference type="EMBL" id="AP019309">
    <property type="protein sequence ID" value="BBH28063.1"/>
    <property type="molecule type" value="Genomic_DNA"/>
</dbReference>
<dbReference type="KEGG" id="ebm:SG0102_29970"/>
<evidence type="ECO:0008006" key="3">
    <source>
        <dbReference type="Google" id="ProtNLM"/>
    </source>
</evidence>